<evidence type="ECO:0000256" key="2">
    <source>
        <dbReference type="ARBA" id="ARBA00023012"/>
    </source>
</evidence>
<dbReference type="eggNOG" id="COG0745">
    <property type="taxonomic scope" value="Bacteria"/>
</dbReference>
<dbReference type="STRING" id="742767.HMPREF9456_00586"/>
<dbReference type="GO" id="GO:0032993">
    <property type="term" value="C:protein-DNA complex"/>
    <property type="evidence" value="ECO:0007669"/>
    <property type="project" value="TreeGrafter"/>
</dbReference>
<evidence type="ECO:0000259" key="9">
    <source>
        <dbReference type="PROSITE" id="PS51755"/>
    </source>
</evidence>
<accession>F8WX77</accession>
<feature type="DNA-binding region" description="OmpR/PhoB-type" evidence="7">
    <location>
        <begin position="128"/>
        <end position="225"/>
    </location>
</feature>
<evidence type="ECO:0008006" key="12">
    <source>
        <dbReference type="Google" id="ProtNLM"/>
    </source>
</evidence>
<dbReference type="OrthoDB" id="7631574at2"/>
<name>F8WX77_9BACT</name>
<dbReference type="InterPro" id="IPR036388">
    <property type="entry name" value="WH-like_DNA-bd_sf"/>
</dbReference>
<evidence type="ECO:0000313" key="10">
    <source>
        <dbReference type="EMBL" id="EGK04833.1"/>
    </source>
</evidence>
<evidence type="ECO:0000313" key="11">
    <source>
        <dbReference type="Proteomes" id="UP000006420"/>
    </source>
</evidence>
<dbReference type="Proteomes" id="UP000006420">
    <property type="component" value="Unassembled WGS sequence"/>
</dbReference>
<evidence type="ECO:0000256" key="4">
    <source>
        <dbReference type="ARBA" id="ARBA00023125"/>
    </source>
</evidence>
<dbReference type="Pfam" id="PF00072">
    <property type="entry name" value="Response_reg"/>
    <property type="match status" value="1"/>
</dbReference>
<keyword evidence="1 6" id="KW-0597">Phosphoprotein</keyword>
<feature type="modified residue" description="4-aspartylphosphate" evidence="6">
    <location>
        <position position="54"/>
    </location>
</feature>
<dbReference type="PANTHER" id="PTHR48111">
    <property type="entry name" value="REGULATOR OF RPOS"/>
    <property type="match status" value="1"/>
</dbReference>
<keyword evidence="5" id="KW-0804">Transcription</keyword>
<evidence type="ECO:0000259" key="8">
    <source>
        <dbReference type="PROSITE" id="PS50110"/>
    </source>
</evidence>
<evidence type="ECO:0000256" key="3">
    <source>
        <dbReference type="ARBA" id="ARBA00023015"/>
    </source>
</evidence>
<dbReference type="AlphaFoldDB" id="F8WX77"/>
<evidence type="ECO:0000256" key="6">
    <source>
        <dbReference type="PROSITE-ProRule" id="PRU00169"/>
    </source>
</evidence>
<dbReference type="SMART" id="SM00862">
    <property type="entry name" value="Trans_reg_C"/>
    <property type="match status" value="1"/>
</dbReference>
<dbReference type="GO" id="GO:0005829">
    <property type="term" value="C:cytosol"/>
    <property type="evidence" value="ECO:0007669"/>
    <property type="project" value="TreeGrafter"/>
</dbReference>
<dbReference type="Gene3D" id="1.10.10.10">
    <property type="entry name" value="Winged helix-like DNA-binding domain superfamily/Winged helix DNA-binding domain"/>
    <property type="match status" value="1"/>
</dbReference>
<dbReference type="InterPro" id="IPR001867">
    <property type="entry name" value="OmpR/PhoB-type_DNA-bd"/>
</dbReference>
<keyword evidence="3" id="KW-0805">Transcription regulation</keyword>
<dbReference type="RefSeq" id="WP_006841957.1">
    <property type="nucleotide sequence ID" value="NZ_AQWJ01000001.1"/>
</dbReference>
<dbReference type="PANTHER" id="PTHR48111:SF40">
    <property type="entry name" value="PHOSPHATE REGULON TRANSCRIPTIONAL REGULATORY PROTEIN PHOB"/>
    <property type="match status" value="1"/>
</dbReference>
<evidence type="ECO:0000256" key="1">
    <source>
        <dbReference type="ARBA" id="ARBA00022553"/>
    </source>
</evidence>
<dbReference type="CDD" id="cd17574">
    <property type="entry name" value="REC_OmpR"/>
    <property type="match status" value="1"/>
</dbReference>
<dbReference type="SMART" id="SM00448">
    <property type="entry name" value="REC"/>
    <property type="match status" value="1"/>
</dbReference>
<dbReference type="InterPro" id="IPR001789">
    <property type="entry name" value="Sig_transdc_resp-reg_receiver"/>
</dbReference>
<protein>
    <recommendedName>
        <fullName evidence="12">Response regulatory domain-containing protein</fullName>
    </recommendedName>
</protein>
<reference evidence="10 11" key="1">
    <citation type="submission" date="2011-04" db="EMBL/GenBank/DDBJ databases">
        <title>The Genome Sequence of Dysgonomonas mossii DSM 22836.</title>
        <authorList>
            <consortium name="The Broad Institute Genome Sequencing Platform"/>
            <person name="Earl A."/>
            <person name="Ward D."/>
            <person name="Feldgarden M."/>
            <person name="Gevers D."/>
            <person name="Pudlo N."/>
            <person name="Martens E."/>
            <person name="Allen-Vercoe E."/>
            <person name="Young S.K."/>
            <person name="Zeng Q."/>
            <person name="Gargeya S."/>
            <person name="Fitzgerald M."/>
            <person name="Haas B."/>
            <person name="Abouelleil A."/>
            <person name="Alvarado L."/>
            <person name="Arachchi H.M."/>
            <person name="Berlin A."/>
            <person name="Brown A."/>
            <person name="Chapman S.B."/>
            <person name="Chen Z."/>
            <person name="Dunbar C."/>
            <person name="Freedman E."/>
            <person name="Gearin G."/>
            <person name="Gellesch M."/>
            <person name="Goldberg J."/>
            <person name="Griggs A."/>
            <person name="Gujja S."/>
            <person name="Heiman D."/>
            <person name="Howarth C."/>
            <person name="Larson L."/>
            <person name="Lui A."/>
            <person name="MacDonald P.J.P."/>
            <person name="Mehta T."/>
            <person name="Montmayeur A."/>
            <person name="Murphy C."/>
            <person name="Neiman D."/>
            <person name="Pearson M."/>
            <person name="Priest M."/>
            <person name="Roberts A."/>
            <person name="Saif S."/>
            <person name="Shea T."/>
            <person name="Shenoy N."/>
            <person name="Sisk P."/>
            <person name="Stolte C."/>
            <person name="Sykes S."/>
            <person name="Yandava C."/>
            <person name="Wortman J."/>
            <person name="Nusbaum C."/>
            <person name="Birren B."/>
        </authorList>
    </citation>
    <scope>NUCLEOTIDE SEQUENCE [LARGE SCALE GENOMIC DNA]</scope>
    <source>
        <strain evidence="10 11">DSM 22836</strain>
    </source>
</reference>
<dbReference type="Gene3D" id="3.40.50.2300">
    <property type="match status" value="1"/>
</dbReference>
<dbReference type="PROSITE" id="PS51755">
    <property type="entry name" value="OMPR_PHOB"/>
    <property type="match status" value="1"/>
</dbReference>
<feature type="domain" description="Response regulatory" evidence="8">
    <location>
        <begin position="5"/>
        <end position="119"/>
    </location>
</feature>
<dbReference type="HOGENOM" id="CLU_000445_30_3_10"/>
<dbReference type="GO" id="GO:0000156">
    <property type="term" value="F:phosphorelay response regulator activity"/>
    <property type="evidence" value="ECO:0007669"/>
    <property type="project" value="TreeGrafter"/>
</dbReference>
<dbReference type="EMBL" id="ADLW01000002">
    <property type="protein sequence ID" value="EGK04833.1"/>
    <property type="molecule type" value="Genomic_DNA"/>
</dbReference>
<dbReference type="InterPro" id="IPR039420">
    <property type="entry name" value="WalR-like"/>
</dbReference>
<proteinExistence type="predicted"/>
<dbReference type="GO" id="GO:0006355">
    <property type="term" value="P:regulation of DNA-templated transcription"/>
    <property type="evidence" value="ECO:0007669"/>
    <property type="project" value="InterPro"/>
</dbReference>
<dbReference type="SUPFAM" id="SSF52172">
    <property type="entry name" value="CheY-like"/>
    <property type="match status" value="1"/>
</dbReference>
<dbReference type="GeneID" id="78081272"/>
<feature type="domain" description="OmpR/PhoB-type" evidence="9">
    <location>
        <begin position="128"/>
        <end position="225"/>
    </location>
</feature>
<gene>
    <name evidence="10" type="ORF">HMPREF9456_00586</name>
</gene>
<organism evidence="10 11">
    <name type="scientific">Dysgonomonas mossii DSM 22836</name>
    <dbReference type="NCBI Taxonomy" id="742767"/>
    <lineage>
        <taxon>Bacteria</taxon>
        <taxon>Pseudomonadati</taxon>
        <taxon>Bacteroidota</taxon>
        <taxon>Bacteroidia</taxon>
        <taxon>Bacteroidales</taxon>
        <taxon>Dysgonomonadaceae</taxon>
        <taxon>Dysgonomonas</taxon>
    </lineage>
</organism>
<keyword evidence="2" id="KW-0902">Two-component regulatory system</keyword>
<evidence type="ECO:0000256" key="7">
    <source>
        <dbReference type="PROSITE-ProRule" id="PRU01091"/>
    </source>
</evidence>
<keyword evidence="4 7" id="KW-0238">DNA-binding</keyword>
<dbReference type="FunFam" id="3.40.50.2300:FF:000001">
    <property type="entry name" value="DNA-binding response regulator PhoB"/>
    <property type="match status" value="1"/>
</dbReference>
<evidence type="ECO:0000256" key="5">
    <source>
        <dbReference type="ARBA" id="ARBA00023163"/>
    </source>
</evidence>
<dbReference type="InterPro" id="IPR011006">
    <property type="entry name" value="CheY-like_superfamily"/>
</dbReference>
<comment type="caution">
    <text evidence="10">The sequence shown here is derived from an EMBL/GenBank/DDBJ whole genome shotgun (WGS) entry which is preliminary data.</text>
</comment>
<keyword evidence="11" id="KW-1185">Reference proteome</keyword>
<dbReference type="Pfam" id="PF00486">
    <property type="entry name" value="Trans_reg_C"/>
    <property type="match status" value="1"/>
</dbReference>
<sequence>MRKLKILLVDDDLRNSMLLKRFLEEEDYRVTYANNGKEAWELFQPLKPDLVLLDINMPEMDGFQVARKIREKDKSVIIFFLTDRTEISDRLKGFSLKGNDYIPKPFYPEELIAKIRERLGDLDDNENNYRYQLGYIIFDYSLCMIELNSISQKMSVRQADILKILADNINSVVDRNYILDKIWGCDSYSNSLSLNVQITYLRKMLKIDRTLFISSIKKRGYILKVIKATP</sequence>
<dbReference type="PROSITE" id="PS50110">
    <property type="entry name" value="RESPONSE_REGULATORY"/>
    <property type="match status" value="1"/>
</dbReference>
<dbReference type="GO" id="GO:0000976">
    <property type="term" value="F:transcription cis-regulatory region binding"/>
    <property type="evidence" value="ECO:0007669"/>
    <property type="project" value="TreeGrafter"/>
</dbReference>